<organism evidence="2">
    <name type="scientific">viral metagenome</name>
    <dbReference type="NCBI Taxonomy" id="1070528"/>
    <lineage>
        <taxon>unclassified sequences</taxon>
        <taxon>metagenomes</taxon>
        <taxon>organismal metagenomes</taxon>
    </lineage>
</organism>
<evidence type="ECO:0000256" key="1">
    <source>
        <dbReference type="SAM" id="Phobius"/>
    </source>
</evidence>
<keyword evidence="1" id="KW-1133">Transmembrane helix</keyword>
<feature type="transmembrane region" description="Helical" evidence="1">
    <location>
        <begin position="12"/>
        <end position="34"/>
    </location>
</feature>
<accession>A0A6C0DKR7</accession>
<sequence length="66" mass="7518">MFFEENYKTICIIGYFFAALGAIVTAALEFGWIQTKPPKALYYAYFIGGLITMKCAYGWLTNSEKK</sequence>
<keyword evidence="1" id="KW-0812">Transmembrane</keyword>
<protein>
    <submittedName>
        <fullName evidence="2">Uncharacterized protein</fullName>
    </submittedName>
</protein>
<dbReference type="EMBL" id="MN739627">
    <property type="protein sequence ID" value="QHT16820.1"/>
    <property type="molecule type" value="Genomic_DNA"/>
</dbReference>
<proteinExistence type="predicted"/>
<feature type="transmembrane region" description="Helical" evidence="1">
    <location>
        <begin position="40"/>
        <end position="60"/>
    </location>
</feature>
<name>A0A6C0DKR7_9ZZZZ</name>
<dbReference type="AlphaFoldDB" id="A0A6C0DKR7"/>
<evidence type="ECO:0000313" key="2">
    <source>
        <dbReference type="EMBL" id="QHT16820.1"/>
    </source>
</evidence>
<reference evidence="2" key="1">
    <citation type="journal article" date="2020" name="Nature">
        <title>Giant virus diversity and host interactions through global metagenomics.</title>
        <authorList>
            <person name="Schulz F."/>
            <person name="Roux S."/>
            <person name="Paez-Espino D."/>
            <person name="Jungbluth S."/>
            <person name="Walsh D.A."/>
            <person name="Denef V.J."/>
            <person name="McMahon K.D."/>
            <person name="Konstantinidis K.T."/>
            <person name="Eloe-Fadrosh E.A."/>
            <person name="Kyrpides N.C."/>
            <person name="Woyke T."/>
        </authorList>
    </citation>
    <scope>NUCLEOTIDE SEQUENCE</scope>
    <source>
        <strain evidence="2">GVMAG-M-3300023174-207</strain>
    </source>
</reference>
<keyword evidence="1" id="KW-0472">Membrane</keyword>